<evidence type="ECO:0000313" key="2">
    <source>
        <dbReference type="Proteomes" id="UP000828390"/>
    </source>
</evidence>
<accession>A0A9D4IKL5</accession>
<proteinExistence type="predicted"/>
<reference evidence="1" key="1">
    <citation type="journal article" date="2019" name="bioRxiv">
        <title>The Genome of the Zebra Mussel, Dreissena polymorpha: A Resource for Invasive Species Research.</title>
        <authorList>
            <person name="McCartney M.A."/>
            <person name="Auch B."/>
            <person name="Kono T."/>
            <person name="Mallez S."/>
            <person name="Zhang Y."/>
            <person name="Obille A."/>
            <person name="Becker A."/>
            <person name="Abrahante J.E."/>
            <person name="Garbe J."/>
            <person name="Badalamenti J.P."/>
            <person name="Herman A."/>
            <person name="Mangelson H."/>
            <person name="Liachko I."/>
            <person name="Sullivan S."/>
            <person name="Sone E.D."/>
            <person name="Koren S."/>
            <person name="Silverstein K.A.T."/>
            <person name="Beckman K.B."/>
            <person name="Gohl D.M."/>
        </authorList>
    </citation>
    <scope>NUCLEOTIDE SEQUENCE</scope>
    <source>
        <strain evidence="1">Duluth1</strain>
        <tissue evidence="1">Whole animal</tissue>
    </source>
</reference>
<evidence type="ECO:0000313" key="1">
    <source>
        <dbReference type="EMBL" id="KAH3776092.1"/>
    </source>
</evidence>
<dbReference type="EMBL" id="JAIWYP010000009">
    <property type="protein sequence ID" value="KAH3776092.1"/>
    <property type="molecule type" value="Genomic_DNA"/>
</dbReference>
<comment type="caution">
    <text evidence="1">The sequence shown here is derived from an EMBL/GenBank/DDBJ whole genome shotgun (WGS) entry which is preliminary data.</text>
</comment>
<reference evidence="1" key="2">
    <citation type="submission" date="2020-11" db="EMBL/GenBank/DDBJ databases">
        <authorList>
            <person name="McCartney M.A."/>
            <person name="Auch B."/>
            <person name="Kono T."/>
            <person name="Mallez S."/>
            <person name="Becker A."/>
            <person name="Gohl D.M."/>
            <person name="Silverstein K.A.T."/>
            <person name="Koren S."/>
            <person name="Bechman K.B."/>
            <person name="Herman A."/>
            <person name="Abrahante J.E."/>
            <person name="Garbe J."/>
        </authorList>
    </citation>
    <scope>NUCLEOTIDE SEQUENCE</scope>
    <source>
        <strain evidence="1">Duluth1</strain>
        <tissue evidence="1">Whole animal</tissue>
    </source>
</reference>
<gene>
    <name evidence="1" type="ORF">DPMN_177505</name>
</gene>
<dbReference type="Proteomes" id="UP000828390">
    <property type="component" value="Unassembled WGS sequence"/>
</dbReference>
<protein>
    <submittedName>
        <fullName evidence="1">Uncharacterized protein</fullName>
    </submittedName>
</protein>
<organism evidence="1 2">
    <name type="scientific">Dreissena polymorpha</name>
    <name type="common">Zebra mussel</name>
    <name type="synonym">Mytilus polymorpha</name>
    <dbReference type="NCBI Taxonomy" id="45954"/>
    <lineage>
        <taxon>Eukaryota</taxon>
        <taxon>Metazoa</taxon>
        <taxon>Spiralia</taxon>
        <taxon>Lophotrochozoa</taxon>
        <taxon>Mollusca</taxon>
        <taxon>Bivalvia</taxon>
        <taxon>Autobranchia</taxon>
        <taxon>Heteroconchia</taxon>
        <taxon>Euheterodonta</taxon>
        <taxon>Imparidentia</taxon>
        <taxon>Neoheterodontei</taxon>
        <taxon>Myida</taxon>
        <taxon>Dreissenoidea</taxon>
        <taxon>Dreissenidae</taxon>
        <taxon>Dreissena</taxon>
    </lineage>
</organism>
<keyword evidence="2" id="KW-1185">Reference proteome</keyword>
<sequence length="67" mass="7419">MFLLLGSSSPEVVKVDIEPLVDVAVEGRVLVKYLLWGETHRYGLGPRSSTAYVQHVVERCSCADDNI</sequence>
<name>A0A9D4IKL5_DREPO</name>
<dbReference type="AlphaFoldDB" id="A0A9D4IKL5"/>